<organism evidence="1 3">
    <name type="scientific">Adineta steineri</name>
    <dbReference type="NCBI Taxonomy" id="433720"/>
    <lineage>
        <taxon>Eukaryota</taxon>
        <taxon>Metazoa</taxon>
        <taxon>Spiralia</taxon>
        <taxon>Gnathifera</taxon>
        <taxon>Rotifera</taxon>
        <taxon>Eurotatoria</taxon>
        <taxon>Bdelloidea</taxon>
        <taxon>Adinetida</taxon>
        <taxon>Adinetidae</taxon>
        <taxon>Adineta</taxon>
    </lineage>
</organism>
<proteinExistence type="predicted"/>
<dbReference type="Proteomes" id="UP000663891">
    <property type="component" value="Unassembled WGS sequence"/>
</dbReference>
<protein>
    <submittedName>
        <fullName evidence="1">Uncharacterized protein</fullName>
    </submittedName>
</protein>
<dbReference type="EMBL" id="CAJOAY010009532">
    <property type="protein sequence ID" value="CAF4205894.1"/>
    <property type="molecule type" value="Genomic_DNA"/>
</dbReference>
<evidence type="ECO:0000313" key="3">
    <source>
        <dbReference type="Proteomes" id="UP000663891"/>
    </source>
</evidence>
<name>A0A815UH64_9BILA</name>
<evidence type="ECO:0000313" key="1">
    <source>
        <dbReference type="EMBL" id="CAF1517588.1"/>
    </source>
</evidence>
<accession>A0A815UH64</accession>
<dbReference type="AlphaFoldDB" id="A0A815UH64"/>
<gene>
    <name evidence="2" type="ORF">OKA104_LOCUS41248</name>
    <name evidence="1" type="ORF">VCS650_LOCUS43113</name>
</gene>
<dbReference type="InterPro" id="IPR009010">
    <property type="entry name" value="Asp_de-COase-like_dom_sf"/>
</dbReference>
<dbReference type="SUPFAM" id="SSF50692">
    <property type="entry name" value="ADC-like"/>
    <property type="match status" value="1"/>
</dbReference>
<dbReference type="Proteomes" id="UP000663881">
    <property type="component" value="Unassembled WGS sequence"/>
</dbReference>
<evidence type="ECO:0000313" key="2">
    <source>
        <dbReference type="EMBL" id="CAF4205894.1"/>
    </source>
</evidence>
<dbReference type="EMBL" id="CAJNON010002840">
    <property type="protein sequence ID" value="CAF1517588.1"/>
    <property type="molecule type" value="Genomic_DNA"/>
</dbReference>
<dbReference type="Gene3D" id="2.40.40.20">
    <property type="match status" value="1"/>
</dbReference>
<reference evidence="1" key="1">
    <citation type="submission" date="2021-02" db="EMBL/GenBank/DDBJ databases">
        <authorList>
            <person name="Nowell W R."/>
        </authorList>
    </citation>
    <scope>NUCLEOTIDE SEQUENCE</scope>
</reference>
<comment type="caution">
    <text evidence="1">The sequence shown here is derived from an EMBL/GenBank/DDBJ whole genome shotgun (WGS) entry which is preliminary data.</text>
</comment>
<sequence length="95" mass="10331">MASSPDLPAIPNIDENSYRLTISDTVSHDNSVVELSQHIIDKLNLPNNSTIIIKSDKERTTVCTLKADALCPSNKIRINLEGVGMGGGECWCLFS</sequence>